<organism evidence="3 4">
    <name type="scientific">Octopus sinensis</name>
    <name type="common">East Asian common octopus</name>
    <dbReference type="NCBI Taxonomy" id="2607531"/>
    <lineage>
        <taxon>Eukaryota</taxon>
        <taxon>Metazoa</taxon>
        <taxon>Spiralia</taxon>
        <taxon>Lophotrochozoa</taxon>
        <taxon>Mollusca</taxon>
        <taxon>Cephalopoda</taxon>
        <taxon>Coleoidea</taxon>
        <taxon>Octopodiformes</taxon>
        <taxon>Octopoda</taxon>
        <taxon>Incirrata</taxon>
        <taxon>Octopodidae</taxon>
        <taxon>Octopus</taxon>
    </lineage>
</organism>
<reference evidence="4" key="1">
    <citation type="submission" date="2025-08" db="UniProtKB">
        <authorList>
            <consortium name="RefSeq"/>
        </authorList>
    </citation>
    <scope>IDENTIFICATION</scope>
</reference>
<dbReference type="KEGG" id="osn:115231119"/>
<dbReference type="SUPFAM" id="SSF47923">
    <property type="entry name" value="Ypt/Rab-GAP domain of gyp1p"/>
    <property type="match status" value="1"/>
</dbReference>
<dbReference type="GO" id="GO:0005096">
    <property type="term" value="F:GTPase activator activity"/>
    <property type="evidence" value="ECO:0007669"/>
    <property type="project" value="TreeGrafter"/>
</dbReference>
<name>A0A6P7TXB4_9MOLL</name>
<dbReference type="PANTHER" id="PTHR47219">
    <property type="entry name" value="RAB GTPASE-ACTIVATING PROTEIN 1-LIKE"/>
    <property type="match status" value="1"/>
</dbReference>
<sequence length="298" mass="34713">MEKRRKTLKQLKSGIPQGLRPIAWKAILNVEHIKKIKKGIYKKILIQAFRLSPHVRQIHLDVQRTFRNHVSFSEEYGHKQIQLFNVLLAYSVYNTEVGYCQGMSEVAALVLMYMGEEEAFWGFERLFSDPLYNLHGIFTRNFPRLFSLQEHHDYLLKHYSKRLYFHLKYRKIFERDGCCSAPKAEQTTPTEPLILTDPVLYAKECASLFPRDVTYEDIIADGVKNIKAKRIDEDLEECGSCSSDVSPTSFESYFSTVMTRRVTKTLKDSKNLNLKNHLSAESEESENSERPTPKETFL</sequence>
<keyword evidence="3" id="KW-1185">Reference proteome</keyword>
<dbReference type="Proteomes" id="UP000515154">
    <property type="component" value="Unplaced"/>
</dbReference>
<dbReference type="GO" id="GO:0031267">
    <property type="term" value="F:small GTPase binding"/>
    <property type="evidence" value="ECO:0007669"/>
    <property type="project" value="TreeGrafter"/>
</dbReference>
<gene>
    <name evidence="4" type="primary">LOC115231119</name>
</gene>
<dbReference type="InterPro" id="IPR050302">
    <property type="entry name" value="Rab_GAP_TBC_domain"/>
</dbReference>
<dbReference type="AlphaFoldDB" id="A0A6P7TXB4"/>
<dbReference type="PANTHER" id="PTHR47219:SF25">
    <property type="entry name" value="RAB-GAP TBC DOMAIN-CONTAINING PROTEIN"/>
    <property type="match status" value="1"/>
</dbReference>
<dbReference type="Pfam" id="PF00566">
    <property type="entry name" value="RabGAP-TBC"/>
    <property type="match status" value="1"/>
</dbReference>
<feature type="domain" description="Rab-GAP TBC" evidence="2">
    <location>
        <begin position="14"/>
        <end position="222"/>
    </location>
</feature>
<evidence type="ECO:0000256" key="1">
    <source>
        <dbReference type="SAM" id="MobiDB-lite"/>
    </source>
</evidence>
<accession>A0A6P7TXB4</accession>
<feature type="compositionally biased region" description="Basic and acidic residues" evidence="1">
    <location>
        <begin position="287"/>
        <end position="298"/>
    </location>
</feature>
<proteinExistence type="predicted"/>
<dbReference type="FunFam" id="1.10.8.270:FF:000016">
    <property type="entry name" value="TBC1 domain family member 2A"/>
    <property type="match status" value="1"/>
</dbReference>
<dbReference type="RefSeq" id="XP_029657064.1">
    <property type="nucleotide sequence ID" value="XM_029801204.1"/>
</dbReference>
<protein>
    <submittedName>
        <fullName evidence="4">USP6 N-terminal-like protein</fullName>
    </submittedName>
</protein>
<dbReference type="PROSITE" id="PS50086">
    <property type="entry name" value="TBC_RABGAP"/>
    <property type="match status" value="1"/>
</dbReference>
<evidence type="ECO:0000313" key="4">
    <source>
        <dbReference type="RefSeq" id="XP_029657064.1"/>
    </source>
</evidence>
<dbReference type="InterPro" id="IPR000195">
    <property type="entry name" value="Rab-GAP-TBC_dom"/>
</dbReference>
<feature type="region of interest" description="Disordered" evidence="1">
    <location>
        <begin position="273"/>
        <end position="298"/>
    </location>
</feature>
<evidence type="ECO:0000259" key="2">
    <source>
        <dbReference type="PROSITE" id="PS50086"/>
    </source>
</evidence>
<evidence type="ECO:0000313" key="3">
    <source>
        <dbReference type="Proteomes" id="UP000515154"/>
    </source>
</evidence>
<dbReference type="InterPro" id="IPR035969">
    <property type="entry name" value="Rab-GAP_TBC_sf"/>
</dbReference>
<dbReference type="SMART" id="SM00164">
    <property type="entry name" value="TBC"/>
    <property type="match status" value="1"/>
</dbReference>
<dbReference type="Gene3D" id="1.10.8.270">
    <property type="entry name" value="putative rabgap domain of human tbc1 domain family member 14 like domains"/>
    <property type="match status" value="1"/>
</dbReference>